<evidence type="ECO:0000313" key="2">
    <source>
        <dbReference type="EMBL" id="KYC58128.1"/>
    </source>
</evidence>
<organism evidence="1 3">
    <name type="scientific">Candidatus Methanofastidiosum methylothiophilum</name>
    <dbReference type="NCBI Taxonomy" id="1705564"/>
    <lineage>
        <taxon>Archaea</taxon>
        <taxon>Methanobacteriati</taxon>
        <taxon>Methanobacteriota</taxon>
        <taxon>Stenosarchaea group</taxon>
        <taxon>Candidatus Methanofastidiosia</taxon>
        <taxon>Candidatus Methanofastidiosales</taxon>
        <taxon>Candidatus Methanofastidiosaceae</taxon>
        <taxon>Candidatus Methanofastidiosum</taxon>
    </lineage>
</organism>
<protein>
    <submittedName>
        <fullName evidence="1">Uncharacterized protein</fullName>
    </submittedName>
</protein>
<accession>A0A150JLZ6</accession>
<evidence type="ECO:0000313" key="3">
    <source>
        <dbReference type="Proteomes" id="UP000092420"/>
    </source>
</evidence>
<gene>
    <name evidence="1" type="ORF">AN188_01057</name>
    <name evidence="2" type="ORF">APG09_00631</name>
</gene>
<dbReference type="EMBL" id="LNJE01000005">
    <property type="protein sequence ID" value="KYC58128.1"/>
    <property type="molecule type" value="Genomic_DNA"/>
</dbReference>
<dbReference type="Proteomes" id="UP000092420">
    <property type="component" value="Unassembled WGS sequence"/>
</dbReference>
<name>A0A150JGF7_9EURY</name>
<dbReference type="AlphaFoldDB" id="A0A150JGF7"/>
<accession>A0A150JGF7</accession>
<accession>A0A150JB47</accession>
<dbReference type="EMBL" id="LNJB01000013">
    <property type="protein sequence ID" value="KYC54463.1"/>
    <property type="molecule type" value="Genomic_DNA"/>
</dbReference>
<proteinExistence type="predicted"/>
<reference evidence="1 3" key="1">
    <citation type="journal article" date="2016" name="ISME J.">
        <title>Chasing the elusive Euryarchaeota class WSA2: genomes reveal a uniquely fastidious methyl-reducing methanogen.</title>
        <authorList>
            <person name="Nobu M.K."/>
            <person name="Narihiro T."/>
            <person name="Kuroda K."/>
            <person name="Mei R."/>
            <person name="Liu W.T."/>
        </authorList>
    </citation>
    <scope>NUCLEOTIDE SEQUENCE [LARGE SCALE GENOMIC DNA]</scope>
    <source>
        <strain evidence="1">ADurb1013_Bin02101</strain>
        <strain evidence="2">ADurb1213_Bin02801</strain>
    </source>
</reference>
<comment type="caution">
    <text evidence="1">The sequence shown here is derived from an EMBL/GenBank/DDBJ whole genome shotgun (WGS) entry which is preliminary data.</text>
</comment>
<evidence type="ECO:0000313" key="1">
    <source>
        <dbReference type="EMBL" id="KYC54463.1"/>
    </source>
</evidence>
<sequence length="197" mass="23702">MHLKIQVYSYIENNNVKIVIKPATKLIPEKFKEYLRDMKKFGFIYNKNIEANELTIKDPKQLVALFNYFDKNYRINGELDGAKLYSWEERGLFLSEALDIIKIKSLERKGQKIIVYSSRIDIQFMDRIYAEKLPEWIKRYDRMYRDKVVEEILNESKINFIKETAGDKIIFYIDTIPEKLNEWLSLKDKFIEKYSTL</sequence>